<comment type="caution">
    <text evidence="1">The sequence shown here is derived from an EMBL/GenBank/DDBJ whole genome shotgun (WGS) entry which is preliminary data.</text>
</comment>
<evidence type="ECO:0000313" key="2">
    <source>
        <dbReference type="Proteomes" id="UP000241346"/>
    </source>
</evidence>
<organism evidence="1 2">
    <name type="scientific">Photobacterium rosenbergii</name>
    <dbReference type="NCBI Taxonomy" id="294936"/>
    <lineage>
        <taxon>Bacteria</taxon>
        <taxon>Pseudomonadati</taxon>
        <taxon>Pseudomonadota</taxon>
        <taxon>Gammaproteobacteria</taxon>
        <taxon>Vibrionales</taxon>
        <taxon>Vibrionaceae</taxon>
        <taxon>Photobacterium</taxon>
    </lineage>
</organism>
<gene>
    <name evidence="1" type="ORF">C9J01_07985</name>
</gene>
<name>A0A2T3NH78_9GAMM</name>
<accession>A0A2T3NH78</accession>
<dbReference type="Proteomes" id="UP000241346">
    <property type="component" value="Unassembled WGS sequence"/>
</dbReference>
<sequence length="80" mass="9163">MYTIFSLLKWVVLIYLVKTGRIQESTFLKWKKMTLTAVTMIVLHSTLVIHLVEGVDLQSNGTGDGYYLRETFSALHNKEA</sequence>
<reference evidence="1 2" key="1">
    <citation type="submission" date="2018-03" db="EMBL/GenBank/DDBJ databases">
        <title>Whole genome sequencing of Histamine producing bacteria.</title>
        <authorList>
            <person name="Butler K."/>
        </authorList>
    </citation>
    <scope>NUCLEOTIDE SEQUENCE [LARGE SCALE GENOMIC DNA]</scope>
    <source>
        <strain evidence="1 2">DSM 19138</strain>
    </source>
</reference>
<dbReference type="AlphaFoldDB" id="A0A2T3NH78"/>
<protein>
    <submittedName>
        <fullName evidence="1">Uncharacterized protein</fullName>
    </submittedName>
</protein>
<evidence type="ECO:0000313" key="1">
    <source>
        <dbReference type="EMBL" id="PSW14368.1"/>
    </source>
</evidence>
<proteinExistence type="predicted"/>
<dbReference type="EMBL" id="PYMB01000002">
    <property type="protein sequence ID" value="PSW14368.1"/>
    <property type="molecule type" value="Genomic_DNA"/>
</dbReference>